<sequence length="113" mass="13462">METNGYRLLLPEGTLDYFNISDVKESSTEITIYLEEKNEVPKEYSESKVESKGFYDPITVQDFPIRGKKVYLNIRRRRWVLKDEDCYVSRNWKLVAQGSRMTQEFASFLKELY</sequence>
<gene>
    <name evidence="2" type="ORF">DWY20_10490</name>
    <name evidence="1" type="ORF">K8U81_09785</name>
</gene>
<comment type="caution">
    <text evidence="2">The sequence shown here is derived from an EMBL/GenBank/DDBJ whole genome shotgun (WGS) entry which is preliminary data.</text>
</comment>
<proteinExistence type="predicted"/>
<evidence type="ECO:0000313" key="3">
    <source>
        <dbReference type="Proteomes" id="UP000285864"/>
    </source>
</evidence>
<keyword evidence="3" id="KW-1185">Reference proteome</keyword>
<organism evidence="2 3">
    <name type="scientific">Phocaeicola coprocola</name>
    <dbReference type="NCBI Taxonomy" id="310298"/>
    <lineage>
        <taxon>Bacteria</taxon>
        <taxon>Pseudomonadati</taxon>
        <taxon>Bacteroidota</taxon>
        <taxon>Bacteroidia</taxon>
        <taxon>Bacteroidales</taxon>
        <taxon>Bacteroidaceae</taxon>
        <taxon>Phocaeicola</taxon>
    </lineage>
</organism>
<evidence type="ECO:0000313" key="1">
    <source>
        <dbReference type="EMBL" id="HJF08461.1"/>
    </source>
</evidence>
<dbReference type="AlphaFoldDB" id="A0A412GHD9"/>
<accession>A0A412GHD9</accession>
<dbReference type="RefSeq" id="WP_118484887.1">
    <property type="nucleotide sequence ID" value="NZ_CATZZN010000062.1"/>
</dbReference>
<protein>
    <submittedName>
        <fullName evidence="2">Transposase family protein</fullName>
    </submittedName>
</protein>
<reference evidence="1" key="2">
    <citation type="journal article" date="2021" name="PeerJ">
        <title>Extensive microbial diversity within the chicken gut microbiome revealed by metagenomics and culture.</title>
        <authorList>
            <person name="Gilroy R."/>
            <person name="Ravi A."/>
            <person name="Getino M."/>
            <person name="Pursley I."/>
            <person name="Horton D.L."/>
            <person name="Alikhan N.F."/>
            <person name="Baker D."/>
            <person name="Gharbi K."/>
            <person name="Hall N."/>
            <person name="Watson M."/>
            <person name="Adriaenssens E.M."/>
            <person name="Foster-Nyarko E."/>
            <person name="Jarju S."/>
            <person name="Secka A."/>
            <person name="Antonio M."/>
            <person name="Oren A."/>
            <person name="Chaudhuri R.R."/>
            <person name="La Ragione R."/>
            <person name="Hildebrand F."/>
            <person name="Pallen M.J."/>
        </authorList>
    </citation>
    <scope>NUCLEOTIDE SEQUENCE</scope>
    <source>
        <strain evidence="1">CHK165-8395</strain>
    </source>
</reference>
<reference evidence="2 3" key="1">
    <citation type="submission" date="2018-08" db="EMBL/GenBank/DDBJ databases">
        <title>A genome reference for cultivated species of the human gut microbiota.</title>
        <authorList>
            <person name="Zou Y."/>
            <person name="Xue W."/>
            <person name="Luo G."/>
        </authorList>
    </citation>
    <scope>NUCLEOTIDE SEQUENCE [LARGE SCALE GENOMIC DNA]</scope>
    <source>
        <strain evidence="2 3">AF24-2</strain>
    </source>
</reference>
<reference evidence="1" key="3">
    <citation type="submission" date="2021-09" db="EMBL/GenBank/DDBJ databases">
        <authorList>
            <person name="Gilroy R."/>
        </authorList>
    </citation>
    <scope>NUCLEOTIDE SEQUENCE</scope>
    <source>
        <strain evidence="1">CHK165-8395</strain>
    </source>
</reference>
<name>A0A412GHD9_9BACT</name>
<dbReference type="EMBL" id="DYXD01000217">
    <property type="protein sequence ID" value="HJF08461.1"/>
    <property type="molecule type" value="Genomic_DNA"/>
</dbReference>
<dbReference type="Proteomes" id="UP000718012">
    <property type="component" value="Unassembled WGS sequence"/>
</dbReference>
<evidence type="ECO:0000313" key="2">
    <source>
        <dbReference type="EMBL" id="RGR94252.1"/>
    </source>
</evidence>
<dbReference type="EMBL" id="QRUU01000046">
    <property type="protein sequence ID" value="RGR94252.1"/>
    <property type="molecule type" value="Genomic_DNA"/>
</dbReference>
<dbReference type="Proteomes" id="UP000285864">
    <property type="component" value="Unassembled WGS sequence"/>
</dbReference>